<dbReference type="Pfam" id="PF13086">
    <property type="entry name" value="AAA_11"/>
    <property type="match status" value="1"/>
</dbReference>
<name>A0ABD1YD18_9MARC</name>
<feature type="coiled-coil region" evidence="1">
    <location>
        <begin position="196"/>
        <end position="223"/>
    </location>
</feature>
<protein>
    <recommendedName>
        <fullName evidence="3">DNA2/NAM7 helicase helicase domain-containing protein</fullName>
    </recommendedName>
</protein>
<dbReference type="Gene3D" id="3.40.50.300">
    <property type="entry name" value="P-loop containing nucleotide triphosphate hydrolases"/>
    <property type="match status" value="1"/>
</dbReference>
<dbReference type="PANTHER" id="PTHR10887:SF341">
    <property type="entry name" value="NFX1-TYPE ZINC FINGER-CONTAINING PROTEIN 1"/>
    <property type="match status" value="1"/>
</dbReference>
<sequence>MGGRTTFEGHRIAKGKAWSVKAFLEQKIKECVIKSNATHVRKKELLKIATDEQIRNLFSIGIASKETVERWLAGDVMPMEDRHFDNPDEPILDFDEELQDLQFEKKKRSGKTFLLRRPAEDDEINEAEVNPQQPAGEEAQNEDQSEDEREGKTEEDEEAQIEQFQVRDFVEKLPDVWRLNQEQRRILPEYWLKEIKKKYRNQLQTLSEQYEAACREVNEIEQEIKLSLLRRANVVGLTTTIAARSPKILQALKSEIVIVEEAAEVLEGHVLASLNSCVKHLVLIGDHLELCPSTAVYQLGVKHKT</sequence>
<feature type="region of interest" description="Disordered" evidence="2">
    <location>
        <begin position="112"/>
        <end position="160"/>
    </location>
</feature>
<evidence type="ECO:0000313" key="4">
    <source>
        <dbReference type="EMBL" id="KAL2628684.1"/>
    </source>
</evidence>
<dbReference type="PANTHER" id="PTHR10887">
    <property type="entry name" value="DNA2/NAM7 HELICASE FAMILY"/>
    <property type="match status" value="1"/>
</dbReference>
<reference evidence="4 5" key="1">
    <citation type="submission" date="2024-09" db="EMBL/GenBank/DDBJ databases">
        <title>Chromosome-scale assembly of Riccia fluitans.</title>
        <authorList>
            <person name="Paukszto L."/>
            <person name="Sawicki J."/>
            <person name="Karawczyk K."/>
            <person name="Piernik-Szablinska J."/>
            <person name="Szczecinska M."/>
            <person name="Mazdziarz M."/>
        </authorList>
    </citation>
    <scope>NUCLEOTIDE SEQUENCE [LARGE SCALE GENOMIC DNA]</scope>
    <source>
        <strain evidence="4">Rf_01</strain>
        <tissue evidence="4">Aerial parts of the thallus</tissue>
    </source>
</reference>
<evidence type="ECO:0000256" key="2">
    <source>
        <dbReference type="SAM" id="MobiDB-lite"/>
    </source>
</evidence>
<gene>
    <name evidence="4" type="ORF">R1flu_013370</name>
</gene>
<dbReference type="InterPro" id="IPR045055">
    <property type="entry name" value="DNA2/NAM7-like"/>
</dbReference>
<dbReference type="InterPro" id="IPR041677">
    <property type="entry name" value="DNA2/NAM7_AAA_11"/>
</dbReference>
<organism evidence="4 5">
    <name type="scientific">Riccia fluitans</name>
    <dbReference type="NCBI Taxonomy" id="41844"/>
    <lineage>
        <taxon>Eukaryota</taxon>
        <taxon>Viridiplantae</taxon>
        <taxon>Streptophyta</taxon>
        <taxon>Embryophyta</taxon>
        <taxon>Marchantiophyta</taxon>
        <taxon>Marchantiopsida</taxon>
        <taxon>Marchantiidae</taxon>
        <taxon>Marchantiales</taxon>
        <taxon>Ricciaceae</taxon>
        <taxon>Riccia</taxon>
    </lineage>
</organism>
<dbReference type="Proteomes" id="UP001605036">
    <property type="component" value="Unassembled WGS sequence"/>
</dbReference>
<keyword evidence="1" id="KW-0175">Coiled coil</keyword>
<feature type="domain" description="DNA2/NAM7 helicase helicase" evidence="3">
    <location>
        <begin position="139"/>
        <end position="292"/>
    </location>
</feature>
<proteinExistence type="predicted"/>
<evidence type="ECO:0000259" key="3">
    <source>
        <dbReference type="Pfam" id="PF13086"/>
    </source>
</evidence>
<evidence type="ECO:0000256" key="1">
    <source>
        <dbReference type="SAM" id="Coils"/>
    </source>
</evidence>
<dbReference type="AlphaFoldDB" id="A0ABD1YD18"/>
<keyword evidence="5" id="KW-1185">Reference proteome</keyword>
<dbReference type="InterPro" id="IPR027417">
    <property type="entry name" value="P-loop_NTPase"/>
</dbReference>
<evidence type="ECO:0000313" key="5">
    <source>
        <dbReference type="Proteomes" id="UP001605036"/>
    </source>
</evidence>
<feature type="compositionally biased region" description="Acidic residues" evidence="2">
    <location>
        <begin position="139"/>
        <end position="160"/>
    </location>
</feature>
<dbReference type="EMBL" id="JBHFFA010000004">
    <property type="protein sequence ID" value="KAL2628684.1"/>
    <property type="molecule type" value="Genomic_DNA"/>
</dbReference>
<accession>A0ABD1YD18</accession>
<comment type="caution">
    <text evidence="4">The sequence shown here is derived from an EMBL/GenBank/DDBJ whole genome shotgun (WGS) entry which is preliminary data.</text>
</comment>